<evidence type="ECO:0000313" key="4">
    <source>
        <dbReference type="Proteomes" id="UP000195273"/>
    </source>
</evidence>
<feature type="domain" description="S-Me-THD N-terminal" evidence="1">
    <location>
        <begin position="8"/>
        <end position="164"/>
    </location>
</feature>
<evidence type="ECO:0008006" key="5">
    <source>
        <dbReference type="Google" id="ProtNLM"/>
    </source>
</evidence>
<dbReference type="SUPFAM" id="SSF160991">
    <property type="entry name" value="CV3147-like"/>
    <property type="match status" value="1"/>
</dbReference>
<accession>A0A1Y0EDQ3</accession>
<dbReference type="InterPro" id="IPR048350">
    <property type="entry name" value="S-Me-THD-like_C"/>
</dbReference>
<evidence type="ECO:0000259" key="2">
    <source>
        <dbReference type="Pfam" id="PF20906"/>
    </source>
</evidence>
<dbReference type="AlphaFoldDB" id="A0A1Y0EDQ3"/>
<dbReference type="InterPro" id="IPR027479">
    <property type="entry name" value="S-Me-THD_N_sf"/>
</dbReference>
<feature type="domain" description="S-Me-THD-like C-terminal" evidence="2">
    <location>
        <begin position="167"/>
        <end position="356"/>
    </location>
</feature>
<evidence type="ECO:0000259" key="1">
    <source>
        <dbReference type="Pfam" id="PF06032"/>
    </source>
</evidence>
<keyword evidence="4" id="KW-1185">Reference proteome</keyword>
<reference evidence="3 4" key="1">
    <citation type="submission" date="2017-05" db="EMBL/GenBank/DDBJ databases">
        <title>Genome Sequence of Loktanella vestfoldensis Strain SMR4r Isolated from a Culture of the Diatom Skeletonema marinoi.</title>
        <authorList>
            <person name="Topel M."/>
            <person name="Pinder M.I.M."/>
            <person name="Johansson O.N."/>
            <person name="Kourtchenko O."/>
            <person name="Godhe A."/>
            <person name="Clarke A.K."/>
        </authorList>
    </citation>
    <scope>NUCLEOTIDE SEQUENCE [LARGE SCALE GENOMIC DNA]</scope>
    <source>
        <strain evidence="3 4">SMR4r</strain>
    </source>
</reference>
<dbReference type="Pfam" id="PF20906">
    <property type="entry name" value="S-Me-THD_C"/>
    <property type="match status" value="1"/>
</dbReference>
<dbReference type="EMBL" id="CP021431">
    <property type="protein sequence ID" value="ARU01734.1"/>
    <property type="molecule type" value="Genomic_DNA"/>
</dbReference>
<protein>
    <recommendedName>
        <fullName evidence="5">DUF917 domain-containing protein</fullName>
    </recommendedName>
</protein>
<dbReference type="Proteomes" id="UP000195273">
    <property type="component" value="Chromosome"/>
</dbReference>
<dbReference type="InterPro" id="IPR024071">
    <property type="entry name" value="S-Me-THD_C_sf"/>
</dbReference>
<name>A0A1Y0EDQ3_9RHOB</name>
<proteinExistence type="predicted"/>
<dbReference type="Gene3D" id="3.40.1610.10">
    <property type="entry name" value="CV3147-like domain"/>
    <property type="match status" value="1"/>
</dbReference>
<dbReference type="Gene3D" id="2.40.390.10">
    <property type="entry name" value="CV3147-like"/>
    <property type="match status" value="1"/>
</dbReference>
<dbReference type="InterPro" id="IPR010318">
    <property type="entry name" value="S-Me-THD_N"/>
</dbReference>
<sequence length="376" mass="39872">MTRIIGPDDMEAISLGGAFLGTGGGGDPYIGKLMARAMMTDHGPVKVVAAADVPDDALCVPVCMMGAPTVMVEKLPNGDEALAALRALEAYLGRKADFLICIEAGGLNSTIPFAVAAATGLPLIDGDGMGRAFPELQMVSLTLHDISATPMVIADDKGNTGVLNAVSNQWTERLARAATVEMGGAALVALYPMSGRQMKQGLLHGTLSLIHDIGKTILTERAANRHPAAALIKMRGGFDLCTARVLDIERKTTGGFARGRARLRGMDEDSGRAFILSFQNEFLCLEDDEGQPLALTPDLICALDADGGLPVTTENLRFGLAIRLIGLPADPQWRSDGGLALAGPAYFGYPHPFQPLEDLVRARRPKDKPRNMEVTK</sequence>
<organism evidence="3 4">
    <name type="scientific">Yoonia vestfoldensis</name>
    <dbReference type="NCBI Taxonomy" id="245188"/>
    <lineage>
        <taxon>Bacteria</taxon>
        <taxon>Pseudomonadati</taxon>
        <taxon>Pseudomonadota</taxon>
        <taxon>Alphaproteobacteria</taxon>
        <taxon>Rhodobacterales</taxon>
        <taxon>Paracoccaceae</taxon>
        <taxon>Yoonia</taxon>
    </lineage>
</organism>
<dbReference type="KEGG" id="lvs:LOKVESSMR4R_02430"/>
<dbReference type="RefSeq" id="WP_087208734.1">
    <property type="nucleotide sequence ID" value="NZ_CP021431.1"/>
</dbReference>
<gene>
    <name evidence="3" type="ORF">LOKVESSMR4R_02430</name>
</gene>
<dbReference type="OrthoDB" id="7441206at2"/>
<evidence type="ECO:0000313" key="3">
    <source>
        <dbReference type="EMBL" id="ARU01734.1"/>
    </source>
</evidence>
<dbReference type="Pfam" id="PF06032">
    <property type="entry name" value="S-Me-THD_N"/>
    <property type="match status" value="1"/>
</dbReference>